<name>A0A0N4Z379_PARTI</name>
<dbReference type="AlphaFoldDB" id="A0A0N4Z379"/>
<sequence>MEFDETKSLSNLREAKSTPFLHPLDSNSKAFKSNKNRRFYSTTQLSLRDANYEPMEKTKKIFFNAGCSSSSTEINRLMQFYNDSADPNVVAHWMRVYEEHKLKCRQVANENKKNFLKEEELNGDMLNENVIIHGSFESCDSLSDEFPTSLPKYRNLNKYENLQKMMSQENYLKKLPCQKHLGSSDEIIRCNKNCNDCLRYLNDDYARRHSIGFAFNRSLDDFTNNKMSVLSFKLPNKLNFEKCASADFRSNNGEVKEKKLERCKEMLNIAAIGKDAN</sequence>
<proteinExistence type="predicted"/>
<organism evidence="1 2">
    <name type="scientific">Parastrongyloides trichosuri</name>
    <name type="common">Possum-specific nematode worm</name>
    <dbReference type="NCBI Taxonomy" id="131310"/>
    <lineage>
        <taxon>Eukaryota</taxon>
        <taxon>Metazoa</taxon>
        <taxon>Ecdysozoa</taxon>
        <taxon>Nematoda</taxon>
        <taxon>Chromadorea</taxon>
        <taxon>Rhabditida</taxon>
        <taxon>Tylenchina</taxon>
        <taxon>Panagrolaimomorpha</taxon>
        <taxon>Strongyloidoidea</taxon>
        <taxon>Strongyloididae</taxon>
        <taxon>Parastrongyloides</taxon>
    </lineage>
</organism>
<accession>A0A0N4Z379</accession>
<keyword evidence="1" id="KW-1185">Reference proteome</keyword>
<dbReference type="Proteomes" id="UP000038045">
    <property type="component" value="Unplaced"/>
</dbReference>
<evidence type="ECO:0000313" key="2">
    <source>
        <dbReference type="WBParaSite" id="PTRK_0000135700.1"/>
    </source>
</evidence>
<dbReference type="WBParaSite" id="PTRK_0000135700.1">
    <property type="protein sequence ID" value="PTRK_0000135700.1"/>
    <property type="gene ID" value="PTRK_0000135700"/>
</dbReference>
<evidence type="ECO:0000313" key="1">
    <source>
        <dbReference type="Proteomes" id="UP000038045"/>
    </source>
</evidence>
<protein>
    <submittedName>
        <fullName evidence="2">Uncharacterized protein</fullName>
    </submittedName>
</protein>
<reference evidence="2" key="1">
    <citation type="submission" date="2017-02" db="UniProtKB">
        <authorList>
            <consortium name="WormBaseParasite"/>
        </authorList>
    </citation>
    <scope>IDENTIFICATION</scope>
</reference>